<feature type="region of interest" description="Disordered" evidence="1">
    <location>
        <begin position="65"/>
        <end position="99"/>
    </location>
</feature>
<dbReference type="Proteomes" id="UP000295578">
    <property type="component" value="Unassembled WGS sequence"/>
</dbReference>
<evidence type="ECO:0000313" key="2">
    <source>
        <dbReference type="EMBL" id="TDD72472.1"/>
    </source>
</evidence>
<evidence type="ECO:0000313" key="3">
    <source>
        <dbReference type="Proteomes" id="UP000295578"/>
    </source>
</evidence>
<evidence type="ECO:0000256" key="1">
    <source>
        <dbReference type="SAM" id="MobiDB-lite"/>
    </source>
</evidence>
<gene>
    <name evidence="2" type="ORF">E1293_32845</name>
</gene>
<dbReference type="RefSeq" id="WP_132201553.1">
    <property type="nucleotide sequence ID" value="NZ_SMKY01000207.1"/>
</dbReference>
<reference evidence="2 3" key="1">
    <citation type="submission" date="2019-03" db="EMBL/GenBank/DDBJ databases">
        <title>Draft genome sequences of novel Actinobacteria.</title>
        <authorList>
            <person name="Sahin N."/>
            <person name="Ay H."/>
            <person name="Saygin H."/>
        </authorList>
    </citation>
    <scope>NUCLEOTIDE SEQUENCE [LARGE SCALE GENOMIC DNA]</scope>
    <source>
        <strain evidence="2 3">DSM 45941</strain>
    </source>
</reference>
<feature type="compositionally biased region" description="Basic and acidic residues" evidence="1">
    <location>
        <begin position="90"/>
        <end position="99"/>
    </location>
</feature>
<keyword evidence="3" id="KW-1185">Reference proteome</keyword>
<comment type="caution">
    <text evidence="2">The sequence shown here is derived from an EMBL/GenBank/DDBJ whole genome shotgun (WGS) entry which is preliminary data.</text>
</comment>
<feature type="compositionally biased region" description="Basic residues" evidence="1">
    <location>
        <begin position="80"/>
        <end position="89"/>
    </location>
</feature>
<dbReference type="EMBL" id="SMKY01000207">
    <property type="protein sequence ID" value="TDD72472.1"/>
    <property type="molecule type" value="Genomic_DNA"/>
</dbReference>
<protein>
    <submittedName>
        <fullName evidence="2">Uncharacterized protein</fullName>
    </submittedName>
</protein>
<dbReference type="OrthoDB" id="4170613at2"/>
<name>A0A4R5AQ62_9ACTN</name>
<dbReference type="AlphaFoldDB" id="A0A4R5AQ62"/>
<proteinExistence type="predicted"/>
<accession>A0A4R5AQ62</accession>
<organism evidence="2 3">
    <name type="scientific">Actinomadura darangshiensis</name>
    <dbReference type="NCBI Taxonomy" id="705336"/>
    <lineage>
        <taxon>Bacteria</taxon>
        <taxon>Bacillati</taxon>
        <taxon>Actinomycetota</taxon>
        <taxon>Actinomycetes</taxon>
        <taxon>Streptosporangiales</taxon>
        <taxon>Thermomonosporaceae</taxon>
        <taxon>Actinomadura</taxon>
    </lineage>
</organism>
<sequence>MRVSFERTGERRYATIVTLPGRHPRRMDPAPGYDDHIPHDLVHYLTEAVLGLASGVFGRAAAGGGGFTETTEVPGDPRQRARAQRRLKKRESSLSKADRGDMARSEYFAGMCDLAWRRRAGARAPAWADHRPIPPEDGPAIDRILARLDELAPLWHDVPVGGALTFTWPRTAPDAG</sequence>